<dbReference type="RefSeq" id="WP_089392829.1">
    <property type="nucleotide sequence ID" value="NZ_FNEC01000023.1"/>
</dbReference>
<evidence type="ECO:0000313" key="1">
    <source>
        <dbReference type="EMBL" id="SDJ80207.1"/>
    </source>
</evidence>
<dbReference type="AlphaFoldDB" id="A0A239LD64"/>
<organism evidence="1 4">
    <name type="scientific">Pseudomonas delhiensis</name>
    <dbReference type="NCBI Taxonomy" id="366289"/>
    <lineage>
        <taxon>Bacteria</taxon>
        <taxon>Pseudomonadati</taxon>
        <taxon>Pseudomonadota</taxon>
        <taxon>Gammaproteobacteria</taxon>
        <taxon>Pseudomonadales</taxon>
        <taxon>Pseudomonadaceae</taxon>
        <taxon>Pseudomonas</taxon>
    </lineage>
</organism>
<protein>
    <submittedName>
        <fullName evidence="1">Glycosyltransferase involved in cell wall bisynthesis</fullName>
    </submittedName>
</protein>
<dbReference type="CDD" id="cd01635">
    <property type="entry name" value="Glycosyltransferase_GTB-type"/>
    <property type="match status" value="1"/>
</dbReference>
<reference evidence="2 3" key="2">
    <citation type="submission" date="2017-06" db="EMBL/GenBank/DDBJ databases">
        <authorList>
            <person name="Varghese N."/>
            <person name="Submissions S."/>
        </authorList>
    </citation>
    <scope>NUCLEOTIDE SEQUENCE [LARGE SCALE GENOMIC DNA]</scope>
    <source>
        <strain evidence="2 3">RLD-1</strain>
    </source>
</reference>
<keyword evidence="3" id="KW-1185">Reference proteome</keyword>
<name>A0A239LD64_9PSED</name>
<dbReference type="EMBL" id="FNEC01000023">
    <property type="protein sequence ID" value="SDJ80207.1"/>
    <property type="molecule type" value="Genomic_DNA"/>
</dbReference>
<proteinExistence type="predicted"/>
<dbReference type="PANTHER" id="PTHR46656">
    <property type="entry name" value="PUTATIVE-RELATED"/>
    <property type="match status" value="1"/>
</dbReference>
<keyword evidence="1" id="KW-0808">Transferase</keyword>
<evidence type="ECO:0000313" key="3">
    <source>
        <dbReference type="Proteomes" id="UP000198309"/>
    </source>
</evidence>
<dbReference type="Gene3D" id="3.40.50.2000">
    <property type="entry name" value="Glycogen Phosphorylase B"/>
    <property type="match status" value="1"/>
</dbReference>
<dbReference type="Proteomes" id="UP000198309">
    <property type="component" value="Unassembled WGS sequence"/>
</dbReference>
<evidence type="ECO:0000313" key="2">
    <source>
        <dbReference type="EMBL" id="SNT27579.1"/>
    </source>
</evidence>
<dbReference type="PANTHER" id="PTHR46656:SF3">
    <property type="entry name" value="PUTATIVE-RELATED"/>
    <property type="match status" value="1"/>
</dbReference>
<dbReference type="EMBL" id="FZPC01000019">
    <property type="protein sequence ID" value="SNT27579.1"/>
    <property type="molecule type" value="Genomic_DNA"/>
</dbReference>
<dbReference type="SUPFAM" id="SSF53756">
    <property type="entry name" value="UDP-Glycosyltransferase/glycogen phosphorylase"/>
    <property type="match status" value="1"/>
</dbReference>
<evidence type="ECO:0000313" key="4">
    <source>
        <dbReference type="Proteomes" id="UP000199693"/>
    </source>
</evidence>
<reference evidence="1 4" key="1">
    <citation type="submission" date="2016-10" db="EMBL/GenBank/DDBJ databases">
        <authorList>
            <person name="de Groot N.N."/>
        </authorList>
    </citation>
    <scope>NUCLEOTIDE SEQUENCE [LARGE SCALE GENOMIC DNA]</scope>
    <source>
        <strain evidence="1 4">CCM 7361</strain>
    </source>
</reference>
<sequence>MDFILFSDIGESTIDSSLGTPEYSYFFVLKAYLPVLQALGEVHRPQSLQELEATARRLRAAGRDCLTLFFGPPHKAPLSLACPILCVIAWEYDSIPNETWNDDPCSDWRYVLSRHGGAISLSSHTARAIRASMGEGFPVIPLPTPLWETYASLGGQSPANAIIEPTKLQIRGCILDTRLLGLSADGLIAPIHDIPAVADEPIEPIEPIIEAVPALTWRRRALITRHYLLMWYREAVRDLVPAALRRGLSRLLRRPSPLAPAEPPAASSATVIEEHPQAQLPDTSQLVEVQVEGVVYVSVFNPADGRKNWENLVTAFCWAFRDTADATLVLKITQKDLASYYVHMLTLLSQLAPFACRVVVMHGFLDDEQFQRLREATSYYVNASRCEGLCLPLMEFLACGKPAIAPAHTAMEDYVDGDLAFVIPACREHAVWPQDTRLSYRTVRYRPDWGALKQAYLDSHEIARQAPERYQAMSMAARQRMREFAGEERFANELGEFLGTFLGTGRPDKAVAGDAAC</sequence>
<dbReference type="Proteomes" id="UP000199693">
    <property type="component" value="Unassembled WGS sequence"/>
</dbReference>
<gene>
    <name evidence="1" type="ORF">SAMN05216189_102344</name>
    <name evidence="2" type="ORF">SAMN06295949_119106</name>
</gene>
<accession>A0A239LD64</accession>
<dbReference type="GO" id="GO:0016740">
    <property type="term" value="F:transferase activity"/>
    <property type="evidence" value="ECO:0007669"/>
    <property type="project" value="UniProtKB-KW"/>
</dbReference>